<evidence type="ECO:0000313" key="3">
    <source>
        <dbReference type="EMBL" id="PVI00928.1"/>
    </source>
</evidence>
<feature type="compositionally biased region" description="Basic residues" evidence="1">
    <location>
        <begin position="17"/>
        <end position="30"/>
    </location>
</feature>
<feature type="region of interest" description="Disordered" evidence="1">
    <location>
        <begin position="838"/>
        <end position="867"/>
    </location>
</feature>
<dbReference type="EMBL" id="KZ805365">
    <property type="protein sequence ID" value="PVI00928.1"/>
    <property type="molecule type" value="Genomic_DNA"/>
</dbReference>
<feature type="compositionally biased region" description="Basic and acidic residues" evidence="1">
    <location>
        <begin position="249"/>
        <end position="278"/>
    </location>
</feature>
<gene>
    <name evidence="3" type="ORF">DM02DRAFT_613992</name>
</gene>
<dbReference type="Proteomes" id="UP000244855">
    <property type="component" value="Unassembled WGS sequence"/>
</dbReference>
<feature type="compositionally biased region" description="Basic residues" evidence="1">
    <location>
        <begin position="764"/>
        <end position="776"/>
    </location>
</feature>
<accession>A0A2V1DRP1</accession>
<proteinExistence type="predicted"/>
<evidence type="ECO:0000256" key="1">
    <source>
        <dbReference type="SAM" id="MobiDB-lite"/>
    </source>
</evidence>
<keyword evidence="4" id="KW-1185">Reference proteome</keyword>
<feature type="compositionally biased region" description="Pro residues" evidence="1">
    <location>
        <begin position="145"/>
        <end position="156"/>
    </location>
</feature>
<reference evidence="3 4" key="1">
    <citation type="journal article" date="2018" name="Sci. Rep.">
        <title>Comparative genomics provides insights into the lifestyle and reveals functional heterogeneity of dark septate endophytic fungi.</title>
        <authorList>
            <person name="Knapp D.G."/>
            <person name="Nemeth J.B."/>
            <person name="Barry K."/>
            <person name="Hainaut M."/>
            <person name="Henrissat B."/>
            <person name="Johnson J."/>
            <person name="Kuo A."/>
            <person name="Lim J.H.P."/>
            <person name="Lipzen A."/>
            <person name="Nolan M."/>
            <person name="Ohm R.A."/>
            <person name="Tamas L."/>
            <person name="Grigoriev I.V."/>
            <person name="Spatafora J.W."/>
            <person name="Nagy L.G."/>
            <person name="Kovacs G.M."/>
        </authorList>
    </citation>
    <scope>NUCLEOTIDE SEQUENCE [LARGE SCALE GENOMIC DNA]</scope>
    <source>
        <strain evidence="3 4">DSE2036</strain>
    </source>
</reference>
<dbReference type="SUPFAM" id="SSF50729">
    <property type="entry name" value="PH domain-like"/>
    <property type="match status" value="1"/>
</dbReference>
<feature type="region of interest" description="Disordered" evidence="1">
    <location>
        <begin position="757"/>
        <end position="825"/>
    </location>
</feature>
<dbReference type="InterPro" id="IPR001849">
    <property type="entry name" value="PH_domain"/>
</dbReference>
<sequence>MAAEPAPSEPPGPPKFSRYRSVRRQVHAHAHAQAEQPPLPVIAPTIISSPSASQASPIPNATPQAASSSPSPAMPPLPLVEQSPAPAQAPMARSMSRYHRRPTTSHAPTAKLPPLRSATVQVPPLPATTTNPSTAPRYRALSSPQAPPSNHAPPRMPNTSHAKADPTTSNSRPRTARDEAKQLMQDEAERHRRIREKQEIERQERLRVEQADRERQEQQRREEEQLRQQEEARIRVEREAREAAVAQRQQEERDRGKRLQKAESAKRIAERNEAERRAQALSPPDSPQRTGRGFGIFNRKKDESPGSPGNGLPDVSMNTNYPQISHEDRDMDNIKAGGGGAVLGIDAPISAVNAGDRRVTIICNKKKFLLPVTPDTTAQDLLKSAALCMTEAINPRTDIFIENFQKVGVQRPVRLYEHVRDIMNSWDNDLQNDLEIVNAAYHGHDRSHLVSNEVPDKKPEGITCYLHHSSRPGKWNKRFITLRPDGQLGMMKNETAKDLENICHLSDFDIYTPTKRKQSKIKPPKKHCYAVKSQQKSNIFSDESRYVHFFSTNDSATATRFLDAVQAWRSWHLKHVMGEGHKKPKAAEVKPSNGIVANAKALSALEQNGTSSHNRNTSVGSFYQLGSFQPLFDMDQFGKDMGAVTNSAPDVGLQRADTKAMHARKMSVRSKKPPPAAFERSGALINDVPSLPMEPSKSLTESSSRPAGETFASTGLLGRTYTHRQKAMQEREQKASGPFTEGPSLVGNIDAMAAAAASNESGVKRRASVHSTTHRRTSSDIQRSVSTRAKPRPLVDLTPQYREPPQHRNKGKGFDPGANSGPLVESATSVEEAIKVPSSTDWRGGRPGTARVHGTYGTGGHERTRSMKGRGEGLAAYTVNNHNGAPDDDRNAFTGGLLARAGFSQGHQPVGRGVMDGSKAKGPMLDMSEGSQFASGSLLADVQRRQGTGGPVVDRDRD</sequence>
<dbReference type="AlphaFoldDB" id="A0A2V1DRP1"/>
<dbReference type="Pfam" id="PF00169">
    <property type="entry name" value="PH"/>
    <property type="match status" value="1"/>
</dbReference>
<evidence type="ECO:0000313" key="4">
    <source>
        <dbReference type="Proteomes" id="UP000244855"/>
    </source>
</evidence>
<dbReference type="OrthoDB" id="43122at2759"/>
<feature type="compositionally biased region" description="Polar residues" evidence="1">
    <location>
        <begin position="157"/>
        <end position="173"/>
    </location>
</feature>
<organism evidence="3 4">
    <name type="scientific">Periconia macrospinosa</name>
    <dbReference type="NCBI Taxonomy" id="97972"/>
    <lineage>
        <taxon>Eukaryota</taxon>
        <taxon>Fungi</taxon>
        <taxon>Dikarya</taxon>
        <taxon>Ascomycota</taxon>
        <taxon>Pezizomycotina</taxon>
        <taxon>Dothideomycetes</taxon>
        <taxon>Pleosporomycetidae</taxon>
        <taxon>Pleosporales</taxon>
        <taxon>Massarineae</taxon>
        <taxon>Periconiaceae</taxon>
        <taxon>Periconia</taxon>
    </lineage>
</organism>
<dbReference type="STRING" id="97972.A0A2V1DRP1"/>
<dbReference type="PANTHER" id="PTHR38700:SF1">
    <property type="entry name" value="PH DOMAIN-CONTAINING PROTEIN"/>
    <property type="match status" value="1"/>
</dbReference>
<dbReference type="PANTHER" id="PTHR38700">
    <property type="entry name" value="YALI0E22418P"/>
    <property type="match status" value="1"/>
</dbReference>
<evidence type="ECO:0000259" key="2">
    <source>
        <dbReference type="Pfam" id="PF00169"/>
    </source>
</evidence>
<feature type="region of interest" description="Disordered" evidence="1">
    <location>
        <begin position="245"/>
        <end position="325"/>
    </location>
</feature>
<feature type="compositionally biased region" description="Low complexity" evidence="1">
    <location>
        <begin position="42"/>
        <end position="71"/>
    </location>
</feature>
<feature type="region of interest" description="Disordered" evidence="1">
    <location>
        <begin position="1"/>
        <end position="227"/>
    </location>
</feature>
<protein>
    <recommendedName>
        <fullName evidence="2">PH domain-containing protein</fullName>
    </recommendedName>
</protein>
<feature type="compositionally biased region" description="Basic and acidic residues" evidence="1">
    <location>
        <begin position="196"/>
        <end position="227"/>
    </location>
</feature>
<feature type="region of interest" description="Disordered" evidence="1">
    <location>
        <begin position="647"/>
        <end position="718"/>
    </location>
</feature>
<feature type="domain" description="PH" evidence="2">
    <location>
        <begin position="466"/>
        <end position="566"/>
    </location>
</feature>
<feature type="region of interest" description="Disordered" evidence="1">
    <location>
        <begin position="904"/>
        <end position="958"/>
    </location>
</feature>
<feature type="compositionally biased region" description="Basic residues" evidence="1">
    <location>
        <begin position="661"/>
        <end position="672"/>
    </location>
</feature>
<name>A0A2V1DRP1_9PLEO</name>
<dbReference type="Gene3D" id="2.30.29.30">
    <property type="entry name" value="Pleckstrin-homology domain (PH domain)/Phosphotyrosine-binding domain (PTB)"/>
    <property type="match status" value="1"/>
</dbReference>
<dbReference type="InterPro" id="IPR011993">
    <property type="entry name" value="PH-like_dom_sf"/>
</dbReference>